<dbReference type="CDD" id="cd04246">
    <property type="entry name" value="AAK_AK-DapG-like"/>
    <property type="match status" value="1"/>
</dbReference>
<dbReference type="InterPro" id="IPR045865">
    <property type="entry name" value="ACT-like_dom_sf"/>
</dbReference>
<sequence>MATVVQKYGGSSVASAARIAKVADRIARTRAEGRPVAVVVSATGDTTDELLRLAARVSATPHPRETDQLLATGECASAALLAMALRERGVPAVSLTGGQAGFRVSGPHGGGLVEWVGTGRVRSLLAAGNVVVVAGFQGLNDAGDVVTLGRGGSDTSAVALAAELGARTCQIYTDVAGVFTADPRAVPDARLLHLLPADVMAELAFAGARVLHARSVELARMSDVDIEVRDSMSDEPGTLVESRPAGLENRSCVVAVAHDPDAVHVTVSGAVPPGDLLELLAERAAPPDLLAFGTHGPAGPRCGFTVTAAGADRVREPLACLAAATGGEVVADAAVGKVSVVGTGLLSRPHLAARVLSGLASAGIEPTWVGASQMRVSAVVPAAETVRAAAVLHRAFGLDRALATAPGPEPLTD</sequence>
<dbReference type="InterPro" id="IPR001048">
    <property type="entry name" value="Asp/Glu/Uridylate_kinase"/>
</dbReference>
<keyword evidence="22" id="KW-1185">Reference proteome</keyword>
<evidence type="ECO:0000256" key="18">
    <source>
        <dbReference type="RuleBase" id="RU004249"/>
    </source>
</evidence>
<dbReference type="UniPathway" id="UPA00051">
    <property type="reaction ID" value="UER00462"/>
</dbReference>
<feature type="binding site" evidence="16">
    <location>
        <position position="47"/>
    </location>
    <ligand>
        <name>substrate</name>
    </ligand>
</feature>
<feature type="binding site" evidence="16">
    <location>
        <position position="184"/>
    </location>
    <ligand>
        <name>ATP</name>
        <dbReference type="ChEBI" id="CHEBI:30616"/>
    </ligand>
</feature>
<evidence type="ECO:0000256" key="15">
    <source>
        <dbReference type="ARBA" id="ARBA00047872"/>
    </source>
</evidence>
<evidence type="ECO:0000256" key="7">
    <source>
        <dbReference type="ARBA" id="ARBA00016273"/>
    </source>
</evidence>
<keyword evidence="8 18" id="KW-0028">Amino-acid biosynthesis</keyword>
<evidence type="ECO:0000256" key="6">
    <source>
        <dbReference type="ARBA" id="ARBA00013059"/>
    </source>
</evidence>
<dbReference type="NCBIfam" id="TIGR00657">
    <property type="entry name" value="asp_kinases"/>
    <property type="match status" value="1"/>
</dbReference>
<evidence type="ECO:0000256" key="12">
    <source>
        <dbReference type="ARBA" id="ARBA00022840"/>
    </source>
</evidence>
<dbReference type="Pfam" id="PF22468">
    <property type="entry name" value="ACT_9"/>
    <property type="match status" value="1"/>
</dbReference>
<dbReference type="EC" id="2.7.2.4" evidence="6 17"/>
<organism evidence="21 22">
    <name type="scientific">Phytohabitans suffuscus</name>
    <dbReference type="NCBI Taxonomy" id="624315"/>
    <lineage>
        <taxon>Bacteria</taxon>
        <taxon>Bacillati</taxon>
        <taxon>Actinomycetota</taxon>
        <taxon>Actinomycetes</taxon>
        <taxon>Micromonosporales</taxon>
        <taxon>Micromonosporaceae</taxon>
    </lineage>
</organism>
<keyword evidence="12 16" id="KW-0067">ATP-binding</keyword>
<comment type="pathway">
    <text evidence="2 18">Amino-acid biosynthesis; L-lysine biosynthesis via DAP pathway; (S)-tetrahydrodipicolinate from L-aspartate: step 1/4.</text>
</comment>
<evidence type="ECO:0000256" key="3">
    <source>
        <dbReference type="ARBA" id="ARBA00004986"/>
    </source>
</evidence>
<evidence type="ECO:0000256" key="13">
    <source>
        <dbReference type="ARBA" id="ARBA00022915"/>
    </source>
</evidence>
<evidence type="ECO:0000256" key="4">
    <source>
        <dbReference type="ARBA" id="ARBA00005139"/>
    </source>
</evidence>
<dbReference type="PROSITE" id="PS00324">
    <property type="entry name" value="ASPARTOKINASE"/>
    <property type="match status" value="1"/>
</dbReference>
<dbReference type="GO" id="GO:0005829">
    <property type="term" value="C:cytosol"/>
    <property type="evidence" value="ECO:0007669"/>
    <property type="project" value="TreeGrafter"/>
</dbReference>
<accession>A0A6F8YF34</accession>
<feature type="binding site" evidence="16">
    <location>
        <position position="74"/>
    </location>
    <ligand>
        <name>substrate</name>
    </ligand>
</feature>
<dbReference type="EMBL" id="AP022871">
    <property type="protein sequence ID" value="BCB84735.1"/>
    <property type="molecule type" value="Genomic_DNA"/>
</dbReference>
<keyword evidence="13" id="KW-0220">Diaminopimelate biosynthesis</keyword>
<dbReference type="Proteomes" id="UP000503011">
    <property type="component" value="Chromosome"/>
</dbReference>
<evidence type="ECO:0000256" key="2">
    <source>
        <dbReference type="ARBA" id="ARBA00004766"/>
    </source>
</evidence>
<dbReference type="GO" id="GO:0009088">
    <property type="term" value="P:threonine biosynthetic process"/>
    <property type="evidence" value="ECO:0007669"/>
    <property type="project" value="UniProtKB-UniPathway"/>
</dbReference>
<evidence type="ECO:0000313" key="21">
    <source>
        <dbReference type="EMBL" id="BCB84735.1"/>
    </source>
</evidence>
<dbReference type="PIRSF" id="PIRSF000726">
    <property type="entry name" value="Asp_kin"/>
    <property type="match status" value="1"/>
</dbReference>
<feature type="domain" description="Aspartate/glutamate/uridylate kinase" evidence="19">
    <location>
        <begin position="3"/>
        <end position="229"/>
    </location>
</feature>
<dbReference type="PANTHER" id="PTHR21499:SF3">
    <property type="entry name" value="ASPARTOKINASE"/>
    <property type="match status" value="1"/>
</dbReference>
<comment type="catalytic activity">
    <reaction evidence="15 17">
        <text>L-aspartate + ATP = 4-phospho-L-aspartate + ADP</text>
        <dbReference type="Rhea" id="RHEA:23776"/>
        <dbReference type="ChEBI" id="CHEBI:29991"/>
        <dbReference type="ChEBI" id="CHEBI:30616"/>
        <dbReference type="ChEBI" id="CHEBI:57535"/>
        <dbReference type="ChEBI" id="CHEBI:456216"/>
        <dbReference type="EC" id="2.7.2.4"/>
    </reaction>
</comment>
<dbReference type="InterPro" id="IPR036393">
    <property type="entry name" value="AceGlu_kinase-like_sf"/>
</dbReference>
<evidence type="ECO:0000256" key="14">
    <source>
        <dbReference type="ARBA" id="ARBA00023154"/>
    </source>
</evidence>
<comment type="similarity">
    <text evidence="5 17">Belongs to the aspartokinase family.</text>
</comment>
<evidence type="ECO:0000259" key="20">
    <source>
        <dbReference type="Pfam" id="PF22468"/>
    </source>
</evidence>
<dbReference type="UniPathway" id="UPA00050">
    <property type="reaction ID" value="UER00461"/>
</dbReference>
<comment type="function">
    <text evidence="1">Catalyzes the phosphorylation of the beta-carboxyl group of aspartic acid with ATP to yield 4-phospho-L-aspartate, which is involved in the branched biosynthetic pathway leading to the biosynthesis of amino acids lysine, threonine, isoleucine and methionine.</text>
</comment>
<dbReference type="PANTHER" id="PTHR21499">
    <property type="entry name" value="ASPARTATE KINASE"/>
    <property type="match status" value="1"/>
</dbReference>
<reference evidence="21 22" key="2">
    <citation type="submission" date="2020-03" db="EMBL/GenBank/DDBJ databases">
        <authorList>
            <person name="Ichikawa N."/>
            <person name="Kimura A."/>
            <person name="Kitahashi Y."/>
            <person name="Uohara A."/>
        </authorList>
    </citation>
    <scope>NUCLEOTIDE SEQUENCE [LARGE SCALE GENOMIC DNA]</scope>
    <source>
        <strain evidence="21 22">NBRC 105367</strain>
    </source>
</reference>
<evidence type="ECO:0000256" key="9">
    <source>
        <dbReference type="ARBA" id="ARBA00022679"/>
    </source>
</evidence>
<feature type="binding site" evidence="16">
    <location>
        <begin position="173"/>
        <end position="174"/>
    </location>
    <ligand>
        <name>ATP</name>
        <dbReference type="ChEBI" id="CHEBI:30616"/>
    </ligand>
</feature>
<comment type="pathway">
    <text evidence="3 18">Amino-acid biosynthesis; L-methionine biosynthesis via de novo pathway; L-homoserine from L-aspartate: step 1/3.</text>
</comment>
<dbReference type="RefSeq" id="WP_173156054.1">
    <property type="nucleotide sequence ID" value="NZ_AP022871.1"/>
</dbReference>
<name>A0A6F8YF34_9ACTN</name>
<dbReference type="InterPro" id="IPR054352">
    <property type="entry name" value="ACT_Aspartokinase"/>
</dbReference>
<evidence type="ECO:0000256" key="1">
    <source>
        <dbReference type="ARBA" id="ARBA00002843"/>
    </source>
</evidence>
<dbReference type="SUPFAM" id="SSF55021">
    <property type="entry name" value="ACT-like"/>
    <property type="match status" value="1"/>
</dbReference>
<evidence type="ECO:0000256" key="17">
    <source>
        <dbReference type="RuleBase" id="RU003448"/>
    </source>
</evidence>
<keyword evidence="14" id="KW-0457">Lysine biosynthesis</keyword>
<dbReference type="InterPro" id="IPR005260">
    <property type="entry name" value="Asp_kin_monofn"/>
</dbReference>
<keyword evidence="11 17" id="KW-0418">Kinase</keyword>
<evidence type="ECO:0000256" key="8">
    <source>
        <dbReference type="ARBA" id="ARBA00022605"/>
    </source>
</evidence>
<dbReference type="InterPro" id="IPR001341">
    <property type="entry name" value="Asp_kinase"/>
</dbReference>
<dbReference type="Pfam" id="PF00696">
    <property type="entry name" value="AA_kinase"/>
    <property type="match status" value="1"/>
</dbReference>
<evidence type="ECO:0000256" key="11">
    <source>
        <dbReference type="ARBA" id="ARBA00022777"/>
    </source>
</evidence>
<dbReference type="NCBIfam" id="NF005155">
    <property type="entry name" value="PRK06635.1-4"/>
    <property type="match status" value="1"/>
</dbReference>
<keyword evidence="9 17" id="KW-0808">Transferase</keyword>
<dbReference type="AlphaFoldDB" id="A0A6F8YF34"/>
<dbReference type="SUPFAM" id="SSF53633">
    <property type="entry name" value="Carbamate kinase-like"/>
    <property type="match status" value="1"/>
</dbReference>
<feature type="domain" description="Aspartokinase ACT" evidence="20">
    <location>
        <begin position="338"/>
        <end position="396"/>
    </location>
</feature>
<evidence type="ECO:0000256" key="5">
    <source>
        <dbReference type="ARBA" id="ARBA00010122"/>
    </source>
</evidence>
<dbReference type="GO" id="GO:0019877">
    <property type="term" value="P:diaminopimelate biosynthetic process"/>
    <property type="evidence" value="ECO:0007669"/>
    <property type="project" value="UniProtKB-KW"/>
</dbReference>
<evidence type="ECO:0000313" key="22">
    <source>
        <dbReference type="Proteomes" id="UP000503011"/>
    </source>
</evidence>
<dbReference type="GO" id="GO:0009089">
    <property type="term" value="P:lysine biosynthetic process via diaminopimelate"/>
    <property type="evidence" value="ECO:0007669"/>
    <property type="project" value="UniProtKB-UniPathway"/>
</dbReference>
<evidence type="ECO:0000259" key="19">
    <source>
        <dbReference type="Pfam" id="PF00696"/>
    </source>
</evidence>
<evidence type="ECO:0000256" key="10">
    <source>
        <dbReference type="ARBA" id="ARBA00022741"/>
    </source>
</evidence>
<dbReference type="Gene3D" id="3.40.1160.10">
    <property type="entry name" value="Acetylglutamate kinase-like"/>
    <property type="match status" value="1"/>
</dbReference>
<dbReference type="GO" id="GO:0009090">
    <property type="term" value="P:homoserine biosynthetic process"/>
    <property type="evidence" value="ECO:0007669"/>
    <property type="project" value="TreeGrafter"/>
</dbReference>
<keyword evidence="10 16" id="KW-0547">Nucleotide-binding</keyword>
<evidence type="ECO:0000256" key="16">
    <source>
        <dbReference type="PIRSR" id="PIRSR000726-1"/>
    </source>
</evidence>
<dbReference type="InterPro" id="IPR018042">
    <property type="entry name" value="Aspartate_kinase_CS"/>
</dbReference>
<dbReference type="Gene3D" id="3.30.2130.10">
    <property type="entry name" value="VC0802-like"/>
    <property type="match status" value="1"/>
</dbReference>
<dbReference type="GO" id="GO:0004072">
    <property type="term" value="F:aspartate kinase activity"/>
    <property type="evidence" value="ECO:0007669"/>
    <property type="project" value="UniProtKB-EC"/>
</dbReference>
<dbReference type="UniPathway" id="UPA00034">
    <property type="reaction ID" value="UER00015"/>
</dbReference>
<comment type="pathway">
    <text evidence="4 18">Amino-acid biosynthesis; L-threonine biosynthesis; L-threonine from L-aspartate: step 1/5.</text>
</comment>
<dbReference type="GO" id="GO:0005524">
    <property type="term" value="F:ATP binding"/>
    <property type="evidence" value="ECO:0007669"/>
    <property type="project" value="UniProtKB-KW"/>
</dbReference>
<feature type="binding site" evidence="16">
    <location>
        <begin position="7"/>
        <end position="10"/>
    </location>
    <ligand>
        <name>ATP</name>
        <dbReference type="ChEBI" id="CHEBI:30616"/>
    </ligand>
</feature>
<proteinExistence type="inferred from homology"/>
<dbReference type="KEGG" id="psuu:Psuf_020480"/>
<gene>
    <name evidence="21" type="primary">ask</name>
    <name evidence="21" type="ORF">Psuf_020480</name>
</gene>
<reference evidence="21 22" key="1">
    <citation type="submission" date="2020-03" db="EMBL/GenBank/DDBJ databases">
        <title>Whole genome shotgun sequence of Phytohabitans suffuscus NBRC 105367.</title>
        <authorList>
            <person name="Komaki H."/>
            <person name="Tamura T."/>
        </authorList>
    </citation>
    <scope>NUCLEOTIDE SEQUENCE [LARGE SCALE GENOMIC DNA]</scope>
    <source>
        <strain evidence="21 22">NBRC 105367</strain>
    </source>
</reference>
<protein>
    <recommendedName>
        <fullName evidence="7 17">Aspartokinase</fullName>
        <ecNumber evidence="6 17">2.7.2.4</ecNumber>
    </recommendedName>
</protein>